<evidence type="ECO:0000256" key="1">
    <source>
        <dbReference type="SAM" id="SignalP"/>
    </source>
</evidence>
<reference evidence="2 3" key="1">
    <citation type="journal article" date="2012" name="Nucleic Acids Res.">
        <title>Sequencing of the smallest Apicomplexan genome from the human pathogen Babesia microti.</title>
        <authorList>
            <person name="Cornillot E."/>
            <person name="Hadj-Kaddour K."/>
            <person name="Dassouli A."/>
            <person name="Noel B."/>
            <person name="Ranwez V."/>
            <person name="Vacherie B."/>
            <person name="Augagneur Y."/>
            <person name="Bres V."/>
            <person name="Duclos A."/>
            <person name="Randazzo S."/>
            <person name="Carcy B."/>
            <person name="Debierre-Grockiego F."/>
            <person name="Delbecq S."/>
            <person name="Moubri-Menage K."/>
            <person name="Shams-Eldin H."/>
            <person name="Usmani-Brown S."/>
            <person name="Bringaud F."/>
            <person name="Wincker P."/>
            <person name="Vivares C.P."/>
            <person name="Schwarz R.T."/>
            <person name="Schetters T.P."/>
            <person name="Krause P.J."/>
            <person name="Gorenflot A."/>
            <person name="Berry V."/>
            <person name="Barbe V."/>
            <person name="Ben Mamoun C."/>
        </authorList>
    </citation>
    <scope>NUCLEOTIDE SEQUENCE [LARGE SCALE GENOMIC DNA]</scope>
    <source>
        <strain evidence="2 3">RI</strain>
    </source>
</reference>
<dbReference type="VEuPathDB" id="PiroplasmaDB:BMR1_03g02005"/>
<sequence length="151" mass="17531">MSKVSCHTVVLTLLSLSLFVKSETDNVNNNYFITLQKLYGDTINAHQTFVHNWDDATQRMIKEGITNNFNKTKGSRFLQVKLKGPTNVENIREGLYDTQAKRDPPAAKVYIDEKEDLNELYNDAKEYNLFSDDSAWDSFQMNLHQLYRDVQ</sequence>
<proteinExistence type="predicted"/>
<reference evidence="2 3" key="3">
    <citation type="journal article" date="2016" name="Sci. Rep.">
        <title>Genome-wide diversity and gene expression profiling of Babesia microti isolates identify polymorphic genes that mediate host-pathogen interactions.</title>
        <authorList>
            <person name="Silva J.C."/>
            <person name="Cornillot E."/>
            <person name="McCracken C."/>
            <person name="Usmani-Brown S."/>
            <person name="Dwivedi A."/>
            <person name="Ifeonu O.O."/>
            <person name="Crabtree J."/>
            <person name="Gotia H.T."/>
            <person name="Virji A.Z."/>
            <person name="Reynes C."/>
            <person name="Colinge J."/>
            <person name="Kumar V."/>
            <person name="Lawres L."/>
            <person name="Pazzi J.E."/>
            <person name="Pablo J.V."/>
            <person name="Hung C."/>
            <person name="Brancato J."/>
            <person name="Kumari P."/>
            <person name="Orvis J."/>
            <person name="Tretina K."/>
            <person name="Chibucos M."/>
            <person name="Ott S."/>
            <person name="Sadzewicz L."/>
            <person name="Sengamalay N."/>
            <person name="Shetty A.C."/>
            <person name="Su Q."/>
            <person name="Tallon L."/>
            <person name="Fraser C.M."/>
            <person name="Frutos R."/>
            <person name="Molina D.M."/>
            <person name="Krause P.J."/>
            <person name="Ben Mamoun C."/>
        </authorList>
    </citation>
    <scope>NUCLEOTIDE SEQUENCE [LARGE SCALE GENOMIC DNA]</scope>
    <source>
        <strain evidence="2 3">RI</strain>
    </source>
</reference>
<dbReference type="GeneID" id="24425042"/>
<name>A0A0K3ARC8_BABMR</name>
<dbReference type="KEGG" id="bmic:BMR1_03g02005"/>
<dbReference type="AlphaFoldDB" id="A0A0K3ARC8"/>
<keyword evidence="3" id="KW-1185">Reference proteome</keyword>
<evidence type="ECO:0000313" key="3">
    <source>
        <dbReference type="Proteomes" id="UP000002899"/>
    </source>
</evidence>
<organism evidence="2 3">
    <name type="scientific">Babesia microti (strain RI)</name>
    <dbReference type="NCBI Taxonomy" id="1133968"/>
    <lineage>
        <taxon>Eukaryota</taxon>
        <taxon>Sar</taxon>
        <taxon>Alveolata</taxon>
        <taxon>Apicomplexa</taxon>
        <taxon>Aconoidasida</taxon>
        <taxon>Piroplasmida</taxon>
        <taxon>Babesiidae</taxon>
        <taxon>Babesia</taxon>
    </lineage>
</organism>
<dbReference type="RefSeq" id="XP_012649011.1">
    <property type="nucleotide sequence ID" value="XM_012793557.1"/>
</dbReference>
<reference evidence="2 3" key="2">
    <citation type="journal article" date="2013" name="PLoS ONE">
        <title>Whole genome mapping and re-organization of the nuclear and mitochondrial genomes of Babesia microti isolates.</title>
        <authorList>
            <person name="Cornillot E."/>
            <person name="Dassouli A."/>
            <person name="Garg A."/>
            <person name="Pachikara N."/>
            <person name="Randazzo S."/>
            <person name="Depoix D."/>
            <person name="Carcy B."/>
            <person name="Delbecq S."/>
            <person name="Frutos R."/>
            <person name="Silva J.C."/>
            <person name="Sutton R."/>
            <person name="Krause P.J."/>
            <person name="Mamoun C.B."/>
        </authorList>
    </citation>
    <scope>NUCLEOTIDE SEQUENCE [LARGE SCALE GENOMIC DNA]</scope>
    <source>
        <strain evidence="2 3">RI</strain>
    </source>
</reference>
<feature type="chain" id="PRO_5005493756" evidence="1">
    <location>
        <begin position="23"/>
        <end position="151"/>
    </location>
</feature>
<protein>
    <submittedName>
        <fullName evidence="2">Uncharacterized protein</fullName>
    </submittedName>
</protein>
<accession>A0A0K3ARC8</accession>
<keyword evidence="1" id="KW-0732">Signal</keyword>
<evidence type="ECO:0000313" key="2">
    <source>
        <dbReference type="EMBL" id="CTQ41000.1"/>
    </source>
</evidence>
<dbReference type="Proteomes" id="UP000002899">
    <property type="component" value="Chromosome III"/>
</dbReference>
<dbReference type="EMBL" id="LN871598">
    <property type="protein sequence ID" value="CTQ41000.1"/>
    <property type="molecule type" value="Genomic_DNA"/>
</dbReference>
<feature type="signal peptide" evidence="1">
    <location>
        <begin position="1"/>
        <end position="22"/>
    </location>
</feature>